<dbReference type="InterPro" id="IPR001539">
    <property type="entry name" value="Peptidase_U32"/>
</dbReference>
<dbReference type="Pfam" id="PF01136">
    <property type="entry name" value="Peptidase_U32"/>
    <property type="match status" value="1"/>
</dbReference>
<dbReference type="PATRIC" id="fig|913848.6.peg.1831"/>
<dbReference type="InterPro" id="IPR051454">
    <property type="entry name" value="RNA/ubiquinone_mod_enzymes"/>
</dbReference>
<dbReference type="AlphaFoldDB" id="A0A0R1F0I7"/>
<accession>A0A0R1F0I7</accession>
<sequence length="307" mass="34076">MINLIATAASRKQASQLLAAGIDTLYVGEDYFGLRLPHSFERAELTELVDLVHQAGKKVTVAVNALMHNDRINKVGDYLYFLAELKVDQITVGDPGVVYLLQQEKLPLQFIYDSEVLMTSSRQINFWARHGAIGAVLAREVPYGELVKLAPELKIPAEVQVYGATCIHQSGRPLVHNYFSFVQEHQDRADRQRGLFVSAPHKPETHYSIYEDINGTHLFANNDLNLMGKLPQLQTLGLTNWKLDGLFAGEAEFVTIARQFVQAKQALSAGEWTPDLAATLSAAVVAQQPAERGLDTGFYDIDPSEVQ</sequence>
<gene>
    <name evidence="1" type="ORF">FD22_GL001788</name>
</gene>
<dbReference type="PANTHER" id="PTHR30217:SF12">
    <property type="entry name" value="U32 FAMILY PEPTIDASE"/>
    <property type="match status" value="1"/>
</dbReference>
<protein>
    <submittedName>
        <fullName evidence="1">Putative U32 family peptidase</fullName>
    </submittedName>
</protein>
<dbReference type="eggNOG" id="COG0826">
    <property type="taxonomic scope" value="Bacteria"/>
</dbReference>
<dbReference type="Proteomes" id="UP000051181">
    <property type="component" value="Unassembled WGS sequence"/>
</dbReference>
<dbReference type="GeneID" id="65916305"/>
<proteinExistence type="predicted"/>
<organism evidence="1 2">
    <name type="scientific">Loigolactobacillus coryniformis subsp. coryniformis KCTC 3167 = DSM 20001</name>
    <dbReference type="NCBI Taxonomy" id="913848"/>
    <lineage>
        <taxon>Bacteria</taxon>
        <taxon>Bacillati</taxon>
        <taxon>Bacillota</taxon>
        <taxon>Bacilli</taxon>
        <taxon>Lactobacillales</taxon>
        <taxon>Lactobacillaceae</taxon>
        <taxon>Loigolactobacillus</taxon>
    </lineage>
</organism>
<name>A0A0R1F0I7_9LACO</name>
<dbReference type="PANTHER" id="PTHR30217">
    <property type="entry name" value="PEPTIDASE U32 FAMILY"/>
    <property type="match status" value="1"/>
</dbReference>
<comment type="caution">
    <text evidence="1">The sequence shown here is derived from an EMBL/GenBank/DDBJ whole genome shotgun (WGS) entry which is preliminary data.</text>
</comment>
<dbReference type="EMBL" id="AZCN01000050">
    <property type="protein sequence ID" value="KRK15365.1"/>
    <property type="molecule type" value="Genomic_DNA"/>
</dbReference>
<reference evidence="1 2" key="1">
    <citation type="journal article" date="2015" name="Genome Announc.">
        <title>Expanding the biotechnology potential of lactobacilli through comparative genomics of 213 strains and associated genera.</title>
        <authorList>
            <person name="Sun Z."/>
            <person name="Harris H.M."/>
            <person name="McCann A."/>
            <person name="Guo C."/>
            <person name="Argimon S."/>
            <person name="Zhang W."/>
            <person name="Yang X."/>
            <person name="Jeffery I.B."/>
            <person name="Cooney J.C."/>
            <person name="Kagawa T.F."/>
            <person name="Liu W."/>
            <person name="Song Y."/>
            <person name="Salvetti E."/>
            <person name="Wrobel A."/>
            <person name="Rasinkangas P."/>
            <person name="Parkhill J."/>
            <person name="Rea M.C."/>
            <person name="O'Sullivan O."/>
            <person name="Ritari J."/>
            <person name="Douillard F.P."/>
            <person name="Paul Ross R."/>
            <person name="Yang R."/>
            <person name="Briner A.E."/>
            <person name="Felis G.E."/>
            <person name="de Vos W.M."/>
            <person name="Barrangou R."/>
            <person name="Klaenhammer T.R."/>
            <person name="Caufield P.W."/>
            <person name="Cui Y."/>
            <person name="Zhang H."/>
            <person name="O'Toole P.W."/>
        </authorList>
    </citation>
    <scope>NUCLEOTIDE SEQUENCE [LARGE SCALE GENOMIC DNA]</scope>
    <source>
        <strain evidence="1 2">DSM 20001</strain>
    </source>
</reference>
<evidence type="ECO:0000313" key="2">
    <source>
        <dbReference type="Proteomes" id="UP000051181"/>
    </source>
</evidence>
<dbReference type="RefSeq" id="WP_010011785.1">
    <property type="nucleotide sequence ID" value="NZ_AZCN01000050.1"/>
</dbReference>
<evidence type="ECO:0000313" key="1">
    <source>
        <dbReference type="EMBL" id="KRK15365.1"/>
    </source>
</evidence>